<dbReference type="EC" id="2.3.-.-" evidence="2"/>
<evidence type="ECO:0000259" key="1">
    <source>
        <dbReference type="PROSITE" id="PS51186"/>
    </source>
</evidence>
<keyword evidence="2" id="KW-0012">Acyltransferase</keyword>
<proteinExistence type="predicted"/>
<dbReference type="InterPro" id="IPR016181">
    <property type="entry name" value="Acyl_CoA_acyltransferase"/>
</dbReference>
<evidence type="ECO:0000313" key="2">
    <source>
        <dbReference type="EMBL" id="XDV64119.1"/>
    </source>
</evidence>
<dbReference type="PANTHER" id="PTHR42791">
    <property type="entry name" value="GNAT FAMILY ACETYLTRANSFERASE"/>
    <property type="match status" value="1"/>
</dbReference>
<dbReference type="Gene3D" id="3.40.630.30">
    <property type="match status" value="1"/>
</dbReference>
<dbReference type="CDD" id="cd04301">
    <property type="entry name" value="NAT_SF"/>
    <property type="match status" value="1"/>
</dbReference>
<dbReference type="Pfam" id="PF00583">
    <property type="entry name" value="Acetyltransf_1"/>
    <property type="match status" value="1"/>
</dbReference>
<protein>
    <submittedName>
        <fullName evidence="2">GNAT family N-acetyltransferase</fullName>
        <ecNumber evidence="2">2.3.-.-</ecNumber>
    </submittedName>
</protein>
<feature type="domain" description="N-acetyltransferase" evidence="1">
    <location>
        <begin position="3"/>
        <end position="199"/>
    </location>
</feature>
<organism evidence="2">
    <name type="scientific">Streptomyces sp. R33</name>
    <dbReference type="NCBI Taxonomy" id="3238629"/>
    <lineage>
        <taxon>Bacteria</taxon>
        <taxon>Bacillati</taxon>
        <taxon>Actinomycetota</taxon>
        <taxon>Actinomycetes</taxon>
        <taxon>Kitasatosporales</taxon>
        <taxon>Streptomycetaceae</taxon>
        <taxon>Streptomyces</taxon>
    </lineage>
</organism>
<dbReference type="SUPFAM" id="SSF55729">
    <property type="entry name" value="Acyl-CoA N-acyltransferases (Nat)"/>
    <property type="match status" value="1"/>
</dbReference>
<dbReference type="PANTHER" id="PTHR42791:SF1">
    <property type="entry name" value="N-ACETYLTRANSFERASE DOMAIN-CONTAINING PROTEIN"/>
    <property type="match status" value="1"/>
</dbReference>
<name>A0AB39Y3L2_9ACTN</name>
<dbReference type="GO" id="GO:0016747">
    <property type="term" value="F:acyltransferase activity, transferring groups other than amino-acyl groups"/>
    <property type="evidence" value="ECO:0007669"/>
    <property type="project" value="InterPro"/>
</dbReference>
<sequence>MALEIRQADQSDRDAVARLLDEAFRTDPVSSWVFPDPEHRAAVHGRFLGVFVDVALAEGRIDYAVDGSAAALWLRIPAGEPEGEAAEDDVPARMRAVADPGNERCELVGRLTGAVHPTAEEHEYLLMIAVAPGRQGEGLGTELMRPVLERCDREGVPAYLEASSERSKGLYERLGWEFTGEAVQLPQGPLMWPMWRKPQGTASSPAR</sequence>
<reference evidence="2" key="1">
    <citation type="submission" date="2024-08" db="EMBL/GenBank/DDBJ databases">
        <authorList>
            <person name="Yu S.T."/>
        </authorList>
    </citation>
    <scope>NUCLEOTIDE SEQUENCE</scope>
    <source>
        <strain evidence="2">R33</strain>
    </source>
</reference>
<accession>A0AB39Y3L2</accession>
<dbReference type="AlphaFoldDB" id="A0AB39Y3L2"/>
<dbReference type="EMBL" id="CP165727">
    <property type="protein sequence ID" value="XDV64119.1"/>
    <property type="molecule type" value="Genomic_DNA"/>
</dbReference>
<dbReference type="RefSeq" id="WP_053784633.1">
    <property type="nucleotide sequence ID" value="NZ_CP165727.1"/>
</dbReference>
<dbReference type="PROSITE" id="PS51186">
    <property type="entry name" value="GNAT"/>
    <property type="match status" value="1"/>
</dbReference>
<keyword evidence="2" id="KW-0808">Transferase</keyword>
<dbReference type="InterPro" id="IPR052523">
    <property type="entry name" value="Trichothecene_AcTrans"/>
</dbReference>
<gene>
    <name evidence="2" type="ORF">AB5J51_14830</name>
</gene>
<dbReference type="InterPro" id="IPR000182">
    <property type="entry name" value="GNAT_dom"/>
</dbReference>